<evidence type="ECO:0000256" key="2">
    <source>
        <dbReference type="ARBA" id="ARBA00005528"/>
    </source>
</evidence>
<evidence type="ECO:0000256" key="3">
    <source>
        <dbReference type="ARBA" id="ARBA00012328"/>
    </source>
</evidence>
<dbReference type="InterPro" id="IPR029026">
    <property type="entry name" value="tRNA_m1G_MTases_N"/>
</dbReference>
<evidence type="ECO:0000256" key="1">
    <source>
        <dbReference type="ARBA" id="ARBA00004496"/>
    </source>
</evidence>
<comment type="catalytic activity">
    <reaction evidence="11 12">
        <text>uridine(1498) in 16S rRNA + S-adenosyl-L-methionine = N(3)-methyluridine(1498) in 16S rRNA + S-adenosyl-L-homocysteine + H(+)</text>
        <dbReference type="Rhea" id="RHEA:42920"/>
        <dbReference type="Rhea" id="RHEA-COMP:10283"/>
        <dbReference type="Rhea" id="RHEA-COMP:10284"/>
        <dbReference type="ChEBI" id="CHEBI:15378"/>
        <dbReference type="ChEBI" id="CHEBI:57856"/>
        <dbReference type="ChEBI" id="CHEBI:59789"/>
        <dbReference type="ChEBI" id="CHEBI:65315"/>
        <dbReference type="ChEBI" id="CHEBI:74502"/>
        <dbReference type="EC" id="2.1.1.193"/>
    </reaction>
</comment>
<dbReference type="InterPro" id="IPR046887">
    <property type="entry name" value="RsmE_PUA-like"/>
</dbReference>
<protein>
    <recommendedName>
        <fullName evidence="4 12">Ribosomal RNA small subunit methyltransferase E</fullName>
        <ecNumber evidence="3 12">2.1.1.193</ecNumber>
    </recommendedName>
</protein>
<comment type="subcellular location">
    <subcellularLocation>
        <location evidence="1 12">Cytoplasm</location>
    </subcellularLocation>
</comment>
<dbReference type="Proteomes" id="UP000249571">
    <property type="component" value="Chromosome 1"/>
</dbReference>
<dbReference type="Gene3D" id="3.40.1280.10">
    <property type="match status" value="1"/>
</dbReference>
<dbReference type="EC" id="2.1.1.193" evidence="3 12"/>
<dbReference type="Pfam" id="PF04452">
    <property type="entry name" value="Methyltrans_RNA"/>
    <property type="match status" value="1"/>
</dbReference>
<sequence length="252" mass="27722">MQQYFIKGKAEKEVTITDKDTIKHMFQVMRLADEAEVVLVFDDGIKYLAKVTNSMAHELEIIEALPDQVELPVEVTIASGLPKGDKLDTIAQKVTELGASALWGYPADWSVVKWDSKKLAKKEDKLAKIVLGAAEQSKRNVVPEVHLFEQKAEFLKSLSSFDHIFIAYEETAKAGQLATLARELKEVKPGSKLLFIFGPEGGISPAEITQFEAAGAIKVGLGPRIMRTETAPLYALSAISYALELQVTSDDN</sequence>
<dbReference type="GO" id="GO:0070475">
    <property type="term" value="P:rRNA base methylation"/>
    <property type="evidence" value="ECO:0007669"/>
    <property type="project" value="TreeGrafter"/>
</dbReference>
<name>A0A9X8XEU2_STREQ</name>
<dbReference type="NCBIfam" id="TIGR00046">
    <property type="entry name" value="RsmE family RNA methyltransferase"/>
    <property type="match status" value="1"/>
</dbReference>
<evidence type="ECO:0000256" key="5">
    <source>
        <dbReference type="ARBA" id="ARBA00022490"/>
    </source>
</evidence>
<organism evidence="15 16">
    <name type="scientific">Streptococcus dysgalactiae subsp. equisimilis</name>
    <name type="common">Streptococcus equisimilis</name>
    <dbReference type="NCBI Taxonomy" id="119602"/>
    <lineage>
        <taxon>Bacteria</taxon>
        <taxon>Bacillati</taxon>
        <taxon>Bacillota</taxon>
        <taxon>Bacilli</taxon>
        <taxon>Lactobacillales</taxon>
        <taxon>Streptococcaceae</taxon>
        <taxon>Streptococcus</taxon>
    </lineage>
</organism>
<dbReference type="PIRSF" id="PIRSF015601">
    <property type="entry name" value="MTase_slr0722"/>
    <property type="match status" value="1"/>
</dbReference>
<dbReference type="GO" id="GO:0005737">
    <property type="term" value="C:cytoplasm"/>
    <property type="evidence" value="ECO:0007669"/>
    <property type="project" value="UniProtKB-SubCell"/>
</dbReference>
<dbReference type="PANTHER" id="PTHR30027">
    <property type="entry name" value="RIBOSOMAL RNA SMALL SUBUNIT METHYLTRANSFERASE E"/>
    <property type="match status" value="1"/>
</dbReference>
<comment type="similarity">
    <text evidence="2 12">Belongs to the RNA methyltransferase RsmE family.</text>
</comment>
<dbReference type="InterPro" id="IPR006700">
    <property type="entry name" value="RsmE"/>
</dbReference>
<evidence type="ECO:0000256" key="6">
    <source>
        <dbReference type="ARBA" id="ARBA00022552"/>
    </source>
</evidence>
<evidence type="ECO:0000256" key="7">
    <source>
        <dbReference type="ARBA" id="ARBA00022603"/>
    </source>
</evidence>
<evidence type="ECO:0000259" key="14">
    <source>
        <dbReference type="Pfam" id="PF20260"/>
    </source>
</evidence>
<evidence type="ECO:0000256" key="12">
    <source>
        <dbReference type="PIRNR" id="PIRNR015601"/>
    </source>
</evidence>
<reference evidence="15 16" key="1">
    <citation type="submission" date="2018-06" db="EMBL/GenBank/DDBJ databases">
        <authorList>
            <consortium name="Pathogen Informatics"/>
            <person name="Doyle S."/>
        </authorList>
    </citation>
    <scope>NUCLEOTIDE SEQUENCE [LARGE SCALE GENOMIC DNA]</scope>
    <source>
        <strain evidence="15 16">NCTC6179</strain>
    </source>
</reference>
<dbReference type="AlphaFoldDB" id="A0A9X8XEU2"/>
<dbReference type="CDD" id="cd18084">
    <property type="entry name" value="RsmE-like"/>
    <property type="match status" value="1"/>
</dbReference>
<keyword evidence="7 12" id="KW-0489">Methyltransferase</keyword>
<comment type="function">
    <text evidence="10 12">Specifically methylates the N3 position of the uracil ring of uridine 1498 (m3U1498) in 16S rRNA. Acts on the fully assembled 30S ribosomal subunit.</text>
</comment>
<dbReference type="SUPFAM" id="SSF88697">
    <property type="entry name" value="PUA domain-like"/>
    <property type="match status" value="1"/>
</dbReference>
<dbReference type="PANTHER" id="PTHR30027:SF3">
    <property type="entry name" value="16S RRNA (URACIL(1498)-N(3))-METHYLTRANSFERASE"/>
    <property type="match status" value="1"/>
</dbReference>
<evidence type="ECO:0000256" key="11">
    <source>
        <dbReference type="ARBA" id="ARBA00047944"/>
    </source>
</evidence>
<gene>
    <name evidence="15" type="primary">rsmE</name>
    <name evidence="15" type="ORF">NCTC6179_00277</name>
</gene>
<dbReference type="RefSeq" id="WP_111714966.1">
    <property type="nucleotide sequence ID" value="NZ_LR134316.1"/>
</dbReference>
<dbReference type="InterPro" id="IPR046886">
    <property type="entry name" value="RsmE_MTase_dom"/>
</dbReference>
<evidence type="ECO:0000256" key="9">
    <source>
        <dbReference type="ARBA" id="ARBA00022691"/>
    </source>
</evidence>
<evidence type="ECO:0000256" key="4">
    <source>
        <dbReference type="ARBA" id="ARBA00013673"/>
    </source>
</evidence>
<keyword evidence="9 12" id="KW-0949">S-adenosyl-L-methionine</keyword>
<proteinExistence type="inferred from homology"/>
<dbReference type="EMBL" id="LS483361">
    <property type="protein sequence ID" value="SQF66133.1"/>
    <property type="molecule type" value="Genomic_DNA"/>
</dbReference>
<dbReference type="SUPFAM" id="SSF75217">
    <property type="entry name" value="alpha/beta knot"/>
    <property type="match status" value="1"/>
</dbReference>
<evidence type="ECO:0000256" key="10">
    <source>
        <dbReference type="ARBA" id="ARBA00025699"/>
    </source>
</evidence>
<dbReference type="InterPro" id="IPR029028">
    <property type="entry name" value="Alpha/beta_knot_MTases"/>
</dbReference>
<dbReference type="NCBIfam" id="NF008691">
    <property type="entry name" value="PRK11713.1-4"/>
    <property type="match status" value="1"/>
</dbReference>
<keyword evidence="5 12" id="KW-0963">Cytoplasm</keyword>
<evidence type="ECO:0000313" key="15">
    <source>
        <dbReference type="EMBL" id="SQF66133.1"/>
    </source>
</evidence>
<dbReference type="Pfam" id="PF20260">
    <property type="entry name" value="PUA_4"/>
    <property type="match status" value="1"/>
</dbReference>
<evidence type="ECO:0000259" key="13">
    <source>
        <dbReference type="Pfam" id="PF04452"/>
    </source>
</evidence>
<dbReference type="GO" id="GO:0070042">
    <property type="term" value="F:rRNA (uridine-N3-)-methyltransferase activity"/>
    <property type="evidence" value="ECO:0007669"/>
    <property type="project" value="TreeGrafter"/>
</dbReference>
<keyword evidence="8 12" id="KW-0808">Transferase</keyword>
<feature type="domain" description="Ribosomal RNA small subunit methyltransferase E methyltransferase" evidence="13">
    <location>
        <begin position="70"/>
        <end position="240"/>
    </location>
</feature>
<dbReference type="InterPro" id="IPR015947">
    <property type="entry name" value="PUA-like_sf"/>
</dbReference>
<dbReference type="FunFam" id="3.40.1280.10:FF:000020">
    <property type="entry name" value="Ribosomal RNA small subunit methyltransferase E"/>
    <property type="match status" value="1"/>
</dbReference>
<evidence type="ECO:0000313" key="16">
    <source>
        <dbReference type="Proteomes" id="UP000249571"/>
    </source>
</evidence>
<keyword evidence="6 12" id="KW-0698">rRNA processing</keyword>
<feature type="domain" description="Ribosomal RNA small subunit methyltransferase E PUA-like" evidence="14">
    <location>
        <begin position="17"/>
        <end position="61"/>
    </location>
</feature>
<evidence type="ECO:0000256" key="8">
    <source>
        <dbReference type="ARBA" id="ARBA00022679"/>
    </source>
</evidence>
<accession>A0A9X8XEU2</accession>